<keyword evidence="3 4" id="KW-0687">Ribonucleoprotein</keyword>
<dbReference type="Pfam" id="PF01201">
    <property type="entry name" value="Ribosomal_S8e"/>
    <property type="match status" value="1"/>
</dbReference>
<accession>A0AAD6IGM1</accession>
<dbReference type="FunFam" id="1.10.168.20:FF:000001">
    <property type="entry name" value="40S ribosomal protein S8"/>
    <property type="match status" value="1"/>
</dbReference>
<dbReference type="NCBIfam" id="TIGR00307">
    <property type="entry name" value="eS8"/>
    <property type="match status" value="1"/>
</dbReference>
<reference evidence="7" key="1">
    <citation type="journal article" date="2023" name="IMA Fungus">
        <title>Comparative genomic study of the Penicillium genus elucidates a diverse pangenome and 15 lateral gene transfer events.</title>
        <authorList>
            <person name="Petersen C."/>
            <person name="Sorensen T."/>
            <person name="Nielsen M.R."/>
            <person name="Sondergaard T.E."/>
            <person name="Sorensen J.L."/>
            <person name="Fitzpatrick D.A."/>
            <person name="Frisvad J.C."/>
            <person name="Nielsen K.L."/>
        </authorList>
    </citation>
    <scope>NUCLEOTIDE SEQUENCE</scope>
    <source>
        <strain evidence="7">IBT 15450</strain>
    </source>
</reference>
<dbReference type="Gene3D" id="1.10.168.20">
    <property type="entry name" value="Ribosomal protein S8e, subdomain"/>
    <property type="match status" value="1"/>
</dbReference>
<dbReference type="GO" id="GO:0005840">
    <property type="term" value="C:ribosome"/>
    <property type="evidence" value="ECO:0007669"/>
    <property type="project" value="UniProtKB-KW"/>
</dbReference>
<dbReference type="EMBL" id="JAQJZL010000004">
    <property type="protein sequence ID" value="KAJ6044973.1"/>
    <property type="molecule type" value="Genomic_DNA"/>
</dbReference>
<dbReference type="InterPro" id="IPR022309">
    <property type="entry name" value="Ribosomal_Se8/biogenesis_NSA2"/>
</dbReference>
<keyword evidence="8" id="KW-1185">Reference proteome</keyword>
<keyword evidence="2 4" id="KW-0689">Ribosomal protein</keyword>
<name>A0AAD6IGM1_PENCN</name>
<dbReference type="Proteomes" id="UP001219568">
    <property type="component" value="Unassembled WGS sequence"/>
</dbReference>
<gene>
    <name evidence="7" type="ORF">N7460_006328</name>
</gene>
<evidence type="ECO:0000256" key="2">
    <source>
        <dbReference type="ARBA" id="ARBA00022980"/>
    </source>
</evidence>
<dbReference type="FunFam" id="3.10.290.70:FF:000006">
    <property type="entry name" value="40S ribosomal protein S8"/>
    <property type="match status" value="1"/>
</dbReference>
<dbReference type="Gene3D" id="3.20.180.10">
    <property type="entry name" value="PNP-oxidase-like"/>
    <property type="match status" value="1"/>
</dbReference>
<sequence length="429" mass="48074">MSSKDFIIKHMNADHQDSLALFLQAYNSISATEAKTAQLEDINLSNLIITAKGTRYHVPIDPAMKSYSEARGCMVAMHKESLKRLGRSDVTLTEYRGPRGFQAVIFALCLFTYASCFQRSNLLPGSVVYEYLGYKYVPDFAHFVYNIQPYLFPAVVVIHVFESALLAVWRLKPLGVPVFSGLWFAWVSSCLVEGFGCFQRIGAIVKEERAKRGKSEAAYSETPPSTANMGISRDSRHKRSATGAKRASYRKKRAFEKGRQPANTRIGSKRIHLVRTRGGNQKFRALRLDSGNFSWGSEGISRKTRVIGVSFHPSNNELVRTNTLTKSAVVQIDAAPFRQWFEAHYGQPIGRRRQQKTAEVTEEKKSSSVAKKQAARFAESGKAESAIERQFESGRLFAVVASRPGQSGRVDGYILEGEELAFYQKAIRK</sequence>
<dbReference type="InterPro" id="IPR001047">
    <property type="entry name" value="Ribosomal_eS8"/>
</dbReference>
<dbReference type="Gene3D" id="3.10.290.70">
    <property type="match status" value="1"/>
</dbReference>
<evidence type="ECO:0000313" key="7">
    <source>
        <dbReference type="EMBL" id="KAJ6044973.1"/>
    </source>
</evidence>
<dbReference type="GO" id="GO:0003735">
    <property type="term" value="F:structural constituent of ribosome"/>
    <property type="evidence" value="ECO:0007669"/>
    <property type="project" value="InterPro"/>
</dbReference>
<dbReference type="Pfam" id="PF10615">
    <property type="entry name" value="DUF2470"/>
    <property type="match status" value="1"/>
</dbReference>
<dbReference type="InterPro" id="IPR042563">
    <property type="entry name" value="Ribosomal_protein_eS8_euk"/>
</dbReference>
<dbReference type="PANTHER" id="PTHR10394">
    <property type="entry name" value="40S RIBOSOMAL PROTEIN S8"/>
    <property type="match status" value="1"/>
</dbReference>
<reference evidence="7" key="2">
    <citation type="submission" date="2023-01" db="EMBL/GenBank/DDBJ databases">
        <authorList>
            <person name="Petersen C."/>
        </authorList>
    </citation>
    <scope>NUCLEOTIDE SEQUENCE</scope>
    <source>
        <strain evidence="7">IBT 15450</strain>
    </source>
</reference>
<dbReference type="AlphaFoldDB" id="A0AAD6IGM1"/>
<feature type="domain" description="DUF2470" evidence="6">
    <location>
        <begin position="4"/>
        <end position="77"/>
    </location>
</feature>
<comment type="similarity">
    <text evidence="1 4">Belongs to the eukaryotic ribosomal protein eS8 family.</text>
</comment>
<dbReference type="GO" id="GO:1990904">
    <property type="term" value="C:ribonucleoprotein complex"/>
    <property type="evidence" value="ECO:0007669"/>
    <property type="project" value="UniProtKB-KW"/>
</dbReference>
<evidence type="ECO:0000256" key="4">
    <source>
        <dbReference type="RuleBase" id="RU000669"/>
    </source>
</evidence>
<comment type="caution">
    <text evidence="7">The sequence shown here is derived from an EMBL/GenBank/DDBJ whole genome shotgun (WGS) entry which is preliminary data.</text>
</comment>
<dbReference type="InterPro" id="IPR019595">
    <property type="entry name" value="DUF2470"/>
</dbReference>
<evidence type="ECO:0000259" key="6">
    <source>
        <dbReference type="Pfam" id="PF10615"/>
    </source>
</evidence>
<proteinExistence type="inferred from homology"/>
<protein>
    <recommendedName>
        <fullName evidence="4">40S ribosomal protein S8</fullName>
    </recommendedName>
</protein>
<dbReference type="FunFam" id="3.10.290.70:FF:000007">
    <property type="entry name" value="40S ribosomal protein S8"/>
    <property type="match status" value="1"/>
</dbReference>
<dbReference type="InterPro" id="IPR037119">
    <property type="entry name" value="Haem_oxidase_HugZ-like_sf"/>
</dbReference>
<evidence type="ECO:0000256" key="3">
    <source>
        <dbReference type="ARBA" id="ARBA00023274"/>
    </source>
</evidence>
<evidence type="ECO:0000313" key="8">
    <source>
        <dbReference type="Proteomes" id="UP001219568"/>
    </source>
</evidence>
<evidence type="ECO:0000256" key="5">
    <source>
        <dbReference type="SAM" id="MobiDB-lite"/>
    </source>
</evidence>
<evidence type="ECO:0000256" key="1">
    <source>
        <dbReference type="ARBA" id="ARBA00005257"/>
    </source>
</evidence>
<organism evidence="7 8">
    <name type="scientific">Penicillium canescens</name>
    <dbReference type="NCBI Taxonomy" id="5083"/>
    <lineage>
        <taxon>Eukaryota</taxon>
        <taxon>Fungi</taxon>
        <taxon>Dikarya</taxon>
        <taxon>Ascomycota</taxon>
        <taxon>Pezizomycotina</taxon>
        <taxon>Eurotiomycetes</taxon>
        <taxon>Eurotiomycetidae</taxon>
        <taxon>Eurotiales</taxon>
        <taxon>Aspergillaceae</taxon>
        <taxon>Penicillium</taxon>
    </lineage>
</organism>
<feature type="region of interest" description="Disordered" evidence="5">
    <location>
        <begin position="214"/>
        <end position="262"/>
    </location>
</feature>
<dbReference type="CDD" id="cd11380">
    <property type="entry name" value="Ribosomal_S8e_like"/>
    <property type="match status" value="1"/>
</dbReference>
<dbReference type="GO" id="GO:0006412">
    <property type="term" value="P:translation"/>
    <property type="evidence" value="ECO:0007669"/>
    <property type="project" value="InterPro"/>
</dbReference>